<proteinExistence type="predicted"/>
<dbReference type="GeneTree" id="ENSGT00390000016401"/>
<dbReference type="Ensembl" id="ENSSPAT00000004636.1">
    <property type="protein sequence ID" value="ENSSPAP00000004545.1"/>
    <property type="gene ID" value="ENSSPAG00000003516.1"/>
</dbReference>
<dbReference type="RefSeq" id="XP_008273697.1">
    <property type="nucleotide sequence ID" value="XM_008275475.1"/>
</dbReference>
<feature type="domain" description="GH3 middle" evidence="2">
    <location>
        <begin position="409"/>
        <end position="481"/>
    </location>
</feature>
<accession>A0A3B4Z7H2</accession>
<sequence>MKFSWFRVAVPLCFAVLSIAVAINGKAMPSPLPTAVGVCSLAGMALIWRDMSSKMKGGNRTLGSLFSQYLAVKAVGWLGRRQRRKLEADTLKVKQVQEETLLKRLRKNANTCYGREYDFSSIKDSDGFRARHPITTYEHYHDLIRRIAVGEENVIIAEKPLILAMTSGTSGRSSMLLSTKDTNSEFFLQGVAVCLEAMRQAFPATDSLQRTTKFFYTPIFRQSEAGIPIGPNSSTPASSRHMLNLYTTPAPAFEVPSEKDTLYLHLLFALKDPSVGTLESNFASTVFYAFSALQDRWQELVEDIERGKVSSALSLEPQVRTRLEALMKPDPERAAQLRAHFQEGFRGIAKRLWPHLHLVLAVDSGSNQIYGEMLRENYCKGVPFYSPFYAATEGLIGVNLWPHELNRRYLLCPRSMFCEFLPESSLEEETPQTLLMEEVKEGDSYELVITNASGLFRYRIGDIVKVVGFHNQCPVVEFQYRRGQMLSVRGEKVSEALFLDALKKAVAQWPGAQLVDYCCAESGILGDSIGGSDPHYQVFLELKGVRRLTEEQRYKLDICLQQDSAVYKSFRIKGSIGPMRVQLVADGAFKELRKQMMAFSNTSPNTFKMHRVLRRKEYADFLLGKTVS</sequence>
<dbReference type="Pfam" id="PF23571">
    <property type="entry name" value="GH3_M"/>
    <property type="match status" value="1"/>
</dbReference>
<dbReference type="PANTHER" id="PTHR31901:SF9">
    <property type="entry name" value="GH3 DOMAIN-CONTAINING PROTEIN"/>
    <property type="match status" value="1"/>
</dbReference>
<feature type="domain" description="GH3 C-terminal" evidence="3">
    <location>
        <begin position="500"/>
        <end position="616"/>
    </location>
</feature>
<dbReference type="InterPro" id="IPR055377">
    <property type="entry name" value="GH3_M"/>
</dbReference>
<dbReference type="AlphaFoldDB" id="A0A3B4Z7H2"/>
<evidence type="ECO:0000259" key="2">
    <source>
        <dbReference type="Pfam" id="PF23571"/>
    </source>
</evidence>
<gene>
    <name evidence="6" type="primary">ghdc</name>
</gene>
<dbReference type="Pfam" id="PF23572">
    <property type="entry name" value="GH3_C"/>
    <property type="match status" value="1"/>
</dbReference>
<dbReference type="Pfam" id="PF03321">
    <property type="entry name" value="GH3"/>
    <property type="match status" value="1"/>
</dbReference>
<reference evidence="6" key="2">
    <citation type="submission" date="2025-04" db="UniProtKB">
        <authorList>
            <consortium name="RefSeq"/>
        </authorList>
    </citation>
    <scope>IDENTIFICATION</scope>
</reference>
<dbReference type="OrthoDB" id="10004661at2759"/>
<evidence type="ECO:0000313" key="6">
    <source>
        <dbReference type="RefSeq" id="XP_008273697.1"/>
    </source>
</evidence>
<dbReference type="STRING" id="144197.ENSSPAP00000004545"/>
<dbReference type="Proteomes" id="UP000694891">
    <property type="component" value="Unplaced"/>
</dbReference>
<dbReference type="GO" id="GO:0005737">
    <property type="term" value="C:cytoplasm"/>
    <property type="evidence" value="ECO:0007669"/>
    <property type="project" value="TreeGrafter"/>
</dbReference>
<keyword evidence="5" id="KW-1185">Reference proteome</keyword>
<evidence type="ECO:0000256" key="1">
    <source>
        <dbReference type="SAM" id="SignalP"/>
    </source>
</evidence>
<evidence type="ECO:0000313" key="5">
    <source>
        <dbReference type="Proteomes" id="UP000694891"/>
    </source>
</evidence>
<evidence type="ECO:0000313" key="4">
    <source>
        <dbReference type="Ensembl" id="ENSSPAP00000004545.1"/>
    </source>
</evidence>
<dbReference type="InterPro" id="IPR004993">
    <property type="entry name" value="GH3"/>
</dbReference>
<dbReference type="GO" id="GO:0016881">
    <property type="term" value="F:acid-amino acid ligase activity"/>
    <property type="evidence" value="ECO:0007669"/>
    <property type="project" value="TreeGrafter"/>
</dbReference>
<organism evidence="4">
    <name type="scientific">Stegastes partitus</name>
    <name type="common">bicolor damselfish</name>
    <dbReference type="NCBI Taxonomy" id="144197"/>
    <lineage>
        <taxon>Eukaryota</taxon>
        <taxon>Metazoa</taxon>
        <taxon>Chordata</taxon>
        <taxon>Craniata</taxon>
        <taxon>Vertebrata</taxon>
        <taxon>Euteleostomi</taxon>
        <taxon>Actinopterygii</taxon>
        <taxon>Neopterygii</taxon>
        <taxon>Teleostei</taxon>
        <taxon>Neoteleostei</taxon>
        <taxon>Acanthomorphata</taxon>
        <taxon>Ovalentaria</taxon>
        <taxon>Pomacentridae</taxon>
        <taxon>Stegastes</taxon>
    </lineage>
</organism>
<dbReference type="GeneID" id="103352813"/>
<dbReference type="InterPro" id="IPR055378">
    <property type="entry name" value="GH3_C"/>
</dbReference>
<dbReference type="PANTHER" id="PTHR31901">
    <property type="entry name" value="GH3 DOMAIN-CONTAINING PROTEIN"/>
    <property type="match status" value="1"/>
</dbReference>
<keyword evidence="1" id="KW-0732">Signal</keyword>
<feature type="chain" id="PRO_5044591092" evidence="1">
    <location>
        <begin position="21"/>
        <end position="628"/>
    </location>
</feature>
<evidence type="ECO:0000259" key="3">
    <source>
        <dbReference type="Pfam" id="PF23572"/>
    </source>
</evidence>
<name>A0A3B4Z7H2_9TELE</name>
<reference evidence="4" key="1">
    <citation type="submission" date="2023-09" db="UniProtKB">
        <authorList>
            <consortium name="Ensembl"/>
        </authorList>
    </citation>
    <scope>IDENTIFICATION</scope>
</reference>
<dbReference type="CTD" id="84514"/>
<feature type="signal peptide" evidence="1">
    <location>
        <begin position="1"/>
        <end position="20"/>
    </location>
</feature>
<protein>
    <submittedName>
        <fullName evidence="4">GH3 domain containing</fullName>
    </submittedName>
    <submittedName>
        <fullName evidence="6">GH3 domain-containing protein</fullName>
    </submittedName>
</protein>